<organism evidence="1 2">
    <name type="scientific">Enterobacter ludwigii</name>
    <dbReference type="NCBI Taxonomy" id="299767"/>
    <lineage>
        <taxon>Bacteria</taxon>
        <taxon>Pseudomonadati</taxon>
        <taxon>Pseudomonadota</taxon>
        <taxon>Gammaproteobacteria</taxon>
        <taxon>Enterobacterales</taxon>
        <taxon>Enterobacteriaceae</taxon>
        <taxon>Enterobacter</taxon>
        <taxon>Enterobacter cloacae complex</taxon>
    </lineage>
</organism>
<proteinExistence type="predicted"/>
<dbReference type="Proteomes" id="UP000007838">
    <property type="component" value="Chromosome"/>
</dbReference>
<evidence type="ECO:0000313" key="1">
    <source>
        <dbReference type="EMBL" id="AEW73852.1"/>
    </source>
</evidence>
<gene>
    <name evidence="1" type="ORF">EcWSU1_02417</name>
</gene>
<sequence>MGHQWGKRFRGAASVSIALSLLFISSLYEA</sequence>
<accession>G8LD29</accession>
<dbReference type="HOGENOM" id="CLU_3403334_0_0_6"/>
<dbReference type="AlphaFoldDB" id="G8LD29"/>
<dbReference type="KEGG" id="eec:EcWSU1_02417"/>
<protein>
    <submittedName>
        <fullName evidence="1">Uncharacterized protein</fullName>
    </submittedName>
</protein>
<evidence type="ECO:0000313" key="2">
    <source>
        <dbReference type="Proteomes" id="UP000007838"/>
    </source>
</evidence>
<name>G8LD29_9ENTR</name>
<dbReference type="EMBL" id="CP002886">
    <property type="protein sequence ID" value="AEW73852.1"/>
    <property type="molecule type" value="Genomic_DNA"/>
</dbReference>
<reference evidence="1 2" key="1">
    <citation type="journal article" date="2011" name="Stand. Genomic Sci.">
        <title>Complete genome of the onion pathogen Enterobacter cloacae EcWSU1.</title>
        <authorList>
            <person name="Humann J.L."/>
            <person name="Wildung M."/>
            <person name="Cheng C.H."/>
            <person name="Lee T."/>
            <person name="Stewart J.E."/>
            <person name="Drew J.C."/>
            <person name="Triplett E.W."/>
            <person name="Main D."/>
            <person name="Schroeder B.K."/>
        </authorList>
    </citation>
    <scope>NUCLEOTIDE SEQUENCE [LARGE SCALE GENOMIC DNA]</scope>
    <source>
        <strain evidence="1 2">EcWSU1</strain>
    </source>
</reference>